<feature type="transmembrane region" description="Helical" evidence="12">
    <location>
        <begin position="231"/>
        <end position="249"/>
    </location>
</feature>
<evidence type="ECO:0000256" key="9">
    <source>
        <dbReference type="ARBA" id="ARBA00059018"/>
    </source>
</evidence>
<comment type="similarity">
    <text evidence="12">Belongs to the SecD/SecF family. SecF subfamily.</text>
</comment>
<dbReference type="PANTHER" id="PTHR30081">
    <property type="entry name" value="PROTEIN-EXPORT MEMBRANE PROTEIN SEC"/>
    <property type="match status" value="1"/>
</dbReference>
<feature type="transmembrane region" description="Helical" evidence="12">
    <location>
        <begin position="255"/>
        <end position="281"/>
    </location>
</feature>
<gene>
    <name evidence="12" type="primary">secF</name>
    <name evidence="14" type="ORF">SAMN02745163_00034</name>
</gene>
<keyword evidence="15" id="KW-1185">Reference proteome</keyword>
<dbReference type="Gene3D" id="1.20.1640.10">
    <property type="entry name" value="Multidrug efflux transporter AcrB transmembrane domain"/>
    <property type="match status" value="1"/>
</dbReference>
<dbReference type="InterPro" id="IPR022645">
    <property type="entry name" value="SecD/SecF_bac"/>
</dbReference>
<sequence length="289" mass="32154">MLKIIEKTKIWFVISCIIILVGIGFMATKGLDFGIDFKGGTKLVLDFGKEFNKAEVDAVITKEIPDAVTNTIEDTGKKNQLEIKVKKVDPEKQAKMLKEVKEKYKLDDKALVSEDTIGASVGQELAKNSLIGLGVAMLGILLYVAFRFEFNFGLASVIAIIHDVLITLTIYAVFQVPVNTPFIAAILTIIGYSINDTIVIFDRIRENSKHYRSMDDTEVANLSITQTFARSINTTLTTLITIVCVYFFVPSVREFAFPLVIGIATGAYSSIFIASPIWVLLRKRKKKIK</sequence>
<feature type="transmembrane region" description="Helical" evidence="12">
    <location>
        <begin position="180"/>
        <end position="201"/>
    </location>
</feature>
<organism evidence="14 15">
    <name type="scientific">Clostridium cavendishii DSM 21758</name>
    <dbReference type="NCBI Taxonomy" id="1121302"/>
    <lineage>
        <taxon>Bacteria</taxon>
        <taxon>Bacillati</taxon>
        <taxon>Bacillota</taxon>
        <taxon>Clostridia</taxon>
        <taxon>Eubacteriales</taxon>
        <taxon>Clostridiaceae</taxon>
        <taxon>Clostridium</taxon>
    </lineage>
</organism>
<comment type="similarity">
    <text evidence="11">In the N-terminal section; belongs to the SecD/SecF family. SecD subfamily.</text>
</comment>
<evidence type="ECO:0000256" key="10">
    <source>
        <dbReference type="ARBA" id="ARBA00060856"/>
    </source>
</evidence>
<dbReference type="GO" id="GO:0006605">
    <property type="term" value="P:protein targeting"/>
    <property type="evidence" value="ECO:0007669"/>
    <property type="project" value="UniProtKB-UniRule"/>
</dbReference>
<dbReference type="NCBIfam" id="TIGR00966">
    <property type="entry name" value="transloc_SecF"/>
    <property type="match status" value="1"/>
</dbReference>
<dbReference type="PANTHER" id="PTHR30081:SF8">
    <property type="entry name" value="PROTEIN TRANSLOCASE SUBUNIT SECF"/>
    <property type="match status" value="1"/>
</dbReference>
<evidence type="ECO:0000259" key="13">
    <source>
        <dbReference type="Pfam" id="PF02355"/>
    </source>
</evidence>
<keyword evidence="6 12" id="KW-1133">Transmembrane helix</keyword>
<evidence type="ECO:0000256" key="8">
    <source>
        <dbReference type="ARBA" id="ARBA00023136"/>
    </source>
</evidence>
<comment type="function">
    <text evidence="9 12">Part of the Sec protein translocase complex. Interacts with the SecYEG preprotein conducting channel. SecDF uses the proton motive force (PMF) to complete protein translocation after the ATP-dependent function of SecA.</text>
</comment>
<comment type="subunit">
    <text evidence="12">Forms a complex with SecD. Part of the essential Sec protein translocation apparatus which comprises SecA, SecYEG and auxiliary proteins SecDF. Other proteins may also be involved.</text>
</comment>
<accession>A0A1M6AB07</accession>
<feature type="transmembrane region" description="Helical" evidence="12">
    <location>
        <begin position="129"/>
        <end position="146"/>
    </location>
</feature>
<dbReference type="GO" id="GO:0005886">
    <property type="term" value="C:plasma membrane"/>
    <property type="evidence" value="ECO:0007669"/>
    <property type="project" value="UniProtKB-SubCell"/>
</dbReference>
<comment type="subcellular location">
    <subcellularLocation>
        <location evidence="1 12">Cell membrane</location>
        <topology evidence="1 12">Multi-pass membrane protein</topology>
    </subcellularLocation>
</comment>
<evidence type="ECO:0000313" key="14">
    <source>
        <dbReference type="EMBL" id="SHI33616.1"/>
    </source>
</evidence>
<dbReference type="InterPro" id="IPR022813">
    <property type="entry name" value="SecD/SecF_arch_bac"/>
</dbReference>
<dbReference type="RefSeq" id="WP_072984078.1">
    <property type="nucleotide sequence ID" value="NZ_FQZB01000003.1"/>
</dbReference>
<evidence type="ECO:0000256" key="1">
    <source>
        <dbReference type="ARBA" id="ARBA00004651"/>
    </source>
</evidence>
<evidence type="ECO:0000256" key="12">
    <source>
        <dbReference type="HAMAP-Rule" id="MF_01464"/>
    </source>
</evidence>
<feature type="domain" description="Protein export membrane protein SecD/SecF C-terminal" evidence="13">
    <location>
        <begin position="104"/>
        <end position="283"/>
    </location>
</feature>
<keyword evidence="7 12" id="KW-0811">Translocation</keyword>
<keyword evidence="5 12" id="KW-0653">Protein transport</keyword>
<evidence type="ECO:0000256" key="3">
    <source>
        <dbReference type="ARBA" id="ARBA00022475"/>
    </source>
</evidence>
<reference evidence="14 15" key="1">
    <citation type="submission" date="2016-11" db="EMBL/GenBank/DDBJ databases">
        <authorList>
            <person name="Jaros S."/>
            <person name="Januszkiewicz K."/>
            <person name="Wedrychowicz H."/>
        </authorList>
    </citation>
    <scope>NUCLEOTIDE SEQUENCE [LARGE SCALE GENOMIC DNA]</scope>
    <source>
        <strain evidence="14 15">DSM 21758</strain>
    </source>
</reference>
<dbReference type="AlphaFoldDB" id="A0A1M6AB07"/>
<dbReference type="PRINTS" id="PR01755">
    <property type="entry name" value="SECFTRNLCASE"/>
</dbReference>
<dbReference type="GO" id="GO:0065002">
    <property type="term" value="P:intracellular protein transmembrane transport"/>
    <property type="evidence" value="ECO:0007669"/>
    <property type="project" value="UniProtKB-UniRule"/>
</dbReference>
<proteinExistence type="inferred from homology"/>
<dbReference type="STRING" id="1121302.SAMN02745163_00034"/>
<dbReference type="InterPro" id="IPR022646">
    <property type="entry name" value="SecD/SecF_CS"/>
</dbReference>
<keyword evidence="8 12" id="KW-0472">Membrane</keyword>
<evidence type="ECO:0000313" key="15">
    <source>
        <dbReference type="Proteomes" id="UP000184310"/>
    </source>
</evidence>
<dbReference type="EMBL" id="FQZB01000003">
    <property type="protein sequence ID" value="SHI33616.1"/>
    <property type="molecule type" value="Genomic_DNA"/>
</dbReference>
<evidence type="ECO:0000256" key="7">
    <source>
        <dbReference type="ARBA" id="ARBA00023010"/>
    </source>
</evidence>
<feature type="transmembrane region" description="Helical" evidence="12">
    <location>
        <begin position="10"/>
        <end position="28"/>
    </location>
</feature>
<keyword evidence="2 12" id="KW-0813">Transport</keyword>
<dbReference type="FunFam" id="1.20.1640.10:FF:000024">
    <property type="entry name" value="Multifunctional fusion protein"/>
    <property type="match status" value="1"/>
</dbReference>
<dbReference type="NCBIfam" id="TIGR00916">
    <property type="entry name" value="2A0604s01"/>
    <property type="match status" value="1"/>
</dbReference>
<evidence type="ECO:0000256" key="4">
    <source>
        <dbReference type="ARBA" id="ARBA00022692"/>
    </source>
</evidence>
<dbReference type="Proteomes" id="UP000184310">
    <property type="component" value="Unassembled WGS sequence"/>
</dbReference>
<keyword evidence="4 12" id="KW-0812">Transmembrane</keyword>
<dbReference type="InterPro" id="IPR055344">
    <property type="entry name" value="SecD_SecF_C_bact"/>
</dbReference>
<dbReference type="GO" id="GO:0043952">
    <property type="term" value="P:protein transport by the Sec complex"/>
    <property type="evidence" value="ECO:0007669"/>
    <property type="project" value="UniProtKB-UniRule"/>
</dbReference>
<comment type="similarity">
    <text evidence="10">In the C-terminal section; belongs to the SecD/SecF family. SecF subfamily.</text>
</comment>
<dbReference type="GO" id="GO:0015450">
    <property type="term" value="F:protein-transporting ATPase activity"/>
    <property type="evidence" value="ECO:0007669"/>
    <property type="project" value="InterPro"/>
</dbReference>
<dbReference type="SUPFAM" id="SSF82866">
    <property type="entry name" value="Multidrug efflux transporter AcrB transmembrane domain"/>
    <property type="match status" value="1"/>
</dbReference>
<evidence type="ECO:0000256" key="2">
    <source>
        <dbReference type="ARBA" id="ARBA00022448"/>
    </source>
</evidence>
<evidence type="ECO:0000256" key="11">
    <source>
        <dbReference type="ARBA" id="ARBA00061053"/>
    </source>
</evidence>
<evidence type="ECO:0000256" key="6">
    <source>
        <dbReference type="ARBA" id="ARBA00022989"/>
    </source>
</evidence>
<dbReference type="InterPro" id="IPR048634">
    <property type="entry name" value="SecD_SecF_C"/>
</dbReference>
<dbReference type="Pfam" id="PF07549">
    <property type="entry name" value="Sec_GG"/>
    <property type="match status" value="1"/>
</dbReference>
<dbReference type="HAMAP" id="MF_01464_B">
    <property type="entry name" value="SecF_B"/>
    <property type="match status" value="1"/>
</dbReference>
<feature type="transmembrane region" description="Helical" evidence="12">
    <location>
        <begin position="153"/>
        <end position="174"/>
    </location>
</feature>
<evidence type="ECO:0000256" key="5">
    <source>
        <dbReference type="ARBA" id="ARBA00022927"/>
    </source>
</evidence>
<dbReference type="InterPro" id="IPR005665">
    <property type="entry name" value="SecF_bac"/>
</dbReference>
<name>A0A1M6AB07_9CLOT</name>
<dbReference type="Pfam" id="PF02355">
    <property type="entry name" value="SecD_SecF_C"/>
    <property type="match status" value="1"/>
</dbReference>
<protein>
    <recommendedName>
        <fullName evidence="12">Protein-export membrane protein SecF</fullName>
    </recommendedName>
</protein>
<keyword evidence="3 12" id="KW-1003">Cell membrane</keyword>